<dbReference type="EMBL" id="JAKOGI010000183">
    <property type="protein sequence ID" value="KAJ8440834.1"/>
    <property type="molecule type" value="Genomic_DNA"/>
</dbReference>
<reference evidence="8" key="1">
    <citation type="submission" date="2022-04" db="EMBL/GenBank/DDBJ databases">
        <title>Carnegiea gigantea Genome sequencing and assembly v2.</title>
        <authorList>
            <person name="Copetti D."/>
            <person name="Sanderson M.J."/>
            <person name="Burquez A."/>
            <person name="Wojciechowski M.F."/>
        </authorList>
    </citation>
    <scope>NUCLEOTIDE SEQUENCE</scope>
    <source>
        <strain evidence="8">SGP5-SGP5p</strain>
        <tissue evidence="8">Aerial part</tissue>
    </source>
</reference>
<dbReference type="OrthoDB" id="1935339at2759"/>
<dbReference type="InterPro" id="IPR044254">
    <property type="entry name" value="At4g02110-like"/>
</dbReference>
<evidence type="ECO:0000256" key="5">
    <source>
        <dbReference type="SAM" id="MobiDB-lite"/>
    </source>
</evidence>
<feature type="region of interest" description="Disordered" evidence="5">
    <location>
        <begin position="900"/>
        <end position="1049"/>
    </location>
</feature>
<dbReference type="GO" id="GO:0008270">
    <property type="term" value="F:zinc ion binding"/>
    <property type="evidence" value="ECO:0007669"/>
    <property type="project" value="UniProtKB-KW"/>
</dbReference>
<feature type="compositionally biased region" description="Low complexity" evidence="5">
    <location>
        <begin position="426"/>
        <end position="438"/>
    </location>
</feature>
<dbReference type="PROSITE" id="PS50172">
    <property type="entry name" value="BRCT"/>
    <property type="match status" value="2"/>
</dbReference>
<keyword evidence="1" id="KW-0479">Metal-binding</keyword>
<evidence type="ECO:0000256" key="1">
    <source>
        <dbReference type="ARBA" id="ARBA00022723"/>
    </source>
</evidence>
<dbReference type="InterPro" id="IPR001357">
    <property type="entry name" value="BRCT_dom"/>
</dbReference>
<feature type="region of interest" description="Disordered" evidence="5">
    <location>
        <begin position="411"/>
        <end position="448"/>
    </location>
</feature>
<evidence type="ECO:0000313" key="9">
    <source>
        <dbReference type="Proteomes" id="UP001153076"/>
    </source>
</evidence>
<keyword evidence="9" id="KW-1185">Reference proteome</keyword>
<dbReference type="CDD" id="cd17738">
    <property type="entry name" value="BRCT_TopBP1_rpt7"/>
    <property type="match status" value="1"/>
</dbReference>
<feature type="compositionally biased region" description="Basic and acidic residues" evidence="5">
    <location>
        <begin position="411"/>
        <end position="422"/>
    </location>
</feature>
<feature type="compositionally biased region" description="Basic and acidic residues" evidence="5">
    <location>
        <begin position="1024"/>
        <end position="1038"/>
    </location>
</feature>
<dbReference type="SMART" id="SM00292">
    <property type="entry name" value="BRCT"/>
    <property type="match status" value="3"/>
</dbReference>
<proteinExistence type="predicted"/>
<dbReference type="PANTHER" id="PTHR47181:SF2">
    <property type="entry name" value="BRCA1 C TERMINUS DOMAIN CONTAINING PROTEIN, EXPRESSED"/>
    <property type="match status" value="1"/>
</dbReference>
<dbReference type="SUPFAM" id="SSF52113">
    <property type="entry name" value="BRCT domain"/>
    <property type="match status" value="3"/>
</dbReference>
<protein>
    <recommendedName>
        <fullName evidence="10">BRCT domain-containing protein</fullName>
    </recommendedName>
</protein>
<dbReference type="PANTHER" id="PTHR47181">
    <property type="entry name" value="BRCA1 C TERMINUS DOMAIN CONTAINING PROTEIN, EXPRESSED"/>
    <property type="match status" value="1"/>
</dbReference>
<evidence type="ECO:0000313" key="8">
    <source>
        <dbReference type="EMBL" id="KAJ8440834.1"/>
    </source>
</evidence>
<evidence type="ECO:0000256" key="3">
    <source>
        <dbReference type="ARBA" id="ARBA00022833"/>
    </source>
</evidence>
<feature type="compositionally biased region" description="Basic residues" evidence="5">
    <location>
        <begin position="910"/>
        <end position="919"/>
    </location>
</feature>
<feature type="region of interest" description="Disordered" evidence="5">
    <location>
        <begin position="314"/>
        <end position="377"/>
    </location>
</feature>
<evidence type="ECO:0000256" key="2">
    <source>
        <dbReference type="ARBA" id="ARBA00022771"/>
    </source>
</evidence>
<evidence type="ECO:0000259" key="6">
    <source>
        <dbReference type="PROSITE" id="PS50016"/>
    </source>
</evidence>
<feature type="compositionally biased region" description="Low complexity" evidence="5">
    <location>
        <begin position="572"/>
        <end position="589"/>
    </location>
</feature>
<feature type="domain" description="BRCT" evidence="7">
    <location>
        <begin position="86"/>
        <end position="170"/>
    </location>
</feature>
<dbReference type="InterPro" id="IPR019787">
    <property type="entry name" value="Znf_PHD-finger"/>
</dbReference>
<dbReference type="InterPro" id="IPR011011">
    <property type="entry name" value="Znf_FYVE_PHD"/>
</dbReference>
<feature type="compositionally biased region" description="Polar residues" evidence="5">
    <location>
        <begin position="544"/>
        <end position="571"/>
    </location>
</feature>
<dbReference type="InterPro" id="IPR001965">
    <property type="entry name" value="Znf_PHD"/>
</dbReference>
<evidence type="ECO:0000256" key="4">
    <source>
        <dbReference type="PROSITE-ProRule" id="PRU00146"/>
    </source>
</evidence>
<dbReference type="SMART" id="SM00249">
    <property type="entry name" value="PHD"/>
    <property type="match status" value="1"/>
</dbReference>
<organism evidence="8 9">
    <name type="scientific">Carnegiea gigantea</name>
    <dbReference type="NCBI Taxonomy" id="171969"/>
    <lineage>
        <taxon>Eukaryota</taxon>
        <taxon>Viridiplantae</taxon>
        <taxon>Streptophyta</taxon>
        <taxon>Embryophyta</taxon>
        <taxon>Tracheophyta</taxon>
        <taxon>Spermatophyta</taxon>
        <taxon>Magnoliopsida</taxon>
        <taxon>eudicotyledons</taxon>
        <taxon>Gunneridae</taxon>
        <taxon>Pentapetalae</taxon>
        <taxon>Caryophyllales</taxon>
        <taxon>Cactineae</taxon>
        <taxon>Cactaceae</taxon>
        <taxon>Cactoideae</taxon>
        <taxon>Echinocereeae</taxon>
        <taxon>Carnegiea</taxon>
    </lineage>
</organism>
<name>A0A9Q1QGE1_9CARY</name>
<gene>
    <name evidence="8" type="ORF">Cgig2_000722</name>
</gene>
<dbReference type="Pfam" id="PF00628">
    <property type="entry name" value="PHD"/>
    <property type="match status" value="1"/>
</dbReference>
<comment type="caution">
    <text evidence="8">The sequence shown here is derived from an EMBL/GenBank/DDBJ whole genome shotgun (WGS) entry which is preliminary data.</text>
</comment>
<sequence length="1390" mass="150781">MGEKQVKSKLVSVGGVDAGQYGPDCTHVIVHNIVYDDPLCVTARKDGKTLVTSLWLDHSLDVGEPVDATNIMYRPLKDLNGIPGAKDIVMCLTGYQRQDREDIMIMVGLMGAQFSKPLVANKVTHLICYKFEGEKYDLAKRMKKIKLVNHIWLEDCLKTWKLLPEELYSKSTYELEMMEAEAKDSDEETGDIAGNLTEGRNADTIPDLQNEMVGAQHHSRTSSKLSSPSTQQGFPHTTNATNVMHSIKEEKKFDQKLMSGGSNQIDQQSPAHCREHQINSSTDIHCRDTRFLSNDEVGNDLQFISRGAKNLSNSKDDKFSGLVGSPKKTPTKKSSEACSKRISGFDTGKCGSPSGIRKSPRSSLSLQTAGKSVNSGRGVEKNLAEVTHDICTSNFESEKEKGASACVGVRSPKESFDADSGKRGLSSSSKTPTRSSFSLQTVEKLHDTSRKVGEISAEISVDACTSNVEQSKGQDVSASIAASSLGNVNGEGSGGLLPQKRKVDGQSNVSPATPKSRKLASSASKRIDATDPKTPVSSPLGKSKSVSLNPSSYIEDNTANSPSGRKSSPNDSSVKSNAKSASASRNLASEMLKSRKSMKTAAATSTCTGGVAKSTALSVDKKEPEVPNQLQKASSSSCTKELEVPKSASPRSDDQIGNSVSKPSRKKTVAKKTLGSKAKLSNKATAAHKSSLMENPVQDDRAIHSIGQEGHEKSPSSDKLVMAPPTMGAPVDVGSKPLPMSGSAIDAGLLDDETEVPAELDVQNENSVRVKLPHIAETRSRGGSGVLLGQRDEADVTTSTSDKKHLQGVTLAETVDSKKKLVTRKKGFSCKTKRNTVLSSKKVPNSADDAACGVSEKVAIEREQIECIAGDKSCGTLLRSKSKGPGQVAEETLGIVSNVQGTRKGDKQTKKLAGKKRRGTLLLTKPGGPVQDGRENEPDPDGPKDKNNEENNTEKLAAKSQLNKEPVEAEKENGPVVRNDQGTSKRGKHAGKLAGKKRRGTLELNKLEGSVDEGKQNETAVNDAEGRSNGEKYREKLGGKSNKKVRKSDEMAVNARLSDSQVDLSPMKHEPARFLLSGHRLQRKEFQQIIKRLNGKLCRDSHQWSYQATHLIIPEPLRRTEKFFAAAASGRWILKSDYLTESSQAGKFLPEEPYEWHKNGLSEDGAINLEAPRKWRCLRQKTGHGAFYGMRIVIYGECIAPPLDTLKRVVKAGDGTILATSLPYSRFIKSGVDFAIVSPGMPRADIWVQEFLRHEIPCVSADYLVEYVCKPGYSLDRHVQYNTHEWAAKSYSKLLSLSEEIIADAGTPDDQELTDDLACQICGSTDREEVMLICGDESGSAGCGLGMHIDCLDPPLECVPEEDWFCPRCTESINKPPQSTEKKLSSKRNR</sequence>
<accession>A0A9Q1QGE1</accession>
<dbReference type="Gene3D" id="3.40.50.10190">
    <property type="entry name" value="BRCT domain"/>
    <property type="match status" value="4"/>
</dbReference>
<keyword evidence="2 4" id="KW-0863">Zinc-finger</keyword>
<dbReference type="SUPFAM" id="SSF57903">
    <property type="entry name" value="FYVE/PHD zinc finger"/>
    <property type="match status" value="1"/>
</dbReference>
<feature type="compositionally biased region" description="Basic residues" evidence="5">
    <location>
        <begin position="985"/>
        <end position="999"/>
    </location>
</feature>
<dbReference type="Proteomes" id="UP001153076">
    <property type="component" value="Unassembled WGS sequence"/>
</dbReference>
<feature type="compositionally biased region" description="Basic and acidic residues" evidence="5">
    <location>
        <begin position="932"/>
        <end position="957"/>
    </location>
</feature>
<feature type="compositionally biased region" description="Polar residues" evidence="5">
    <location>
        <begin position="361"/>
        <end position="375"/>
    </location>
</feature>
<dbReference type="Pfam" id="PF00533">
    <property type="entry name" value="BRCT"/>
    <property type="match status" value="1"/>
</dbReference>
<keyword evidence="3" id="KW-0862">Zinc</keyword>
<evidence type="ECO:0000259" key="7">
    <source>
        <dbReference type="PROSITE" id="PS50172"/>
    </source>
</evidence>
<feature type="compositionally biased region" description="Polar residues" evidence="5">
    <location>
        <begin position="628"/>
        <end position="639"/>
    </location>
</feature>
<feature type="domain" description="BRCT" evidence="7">
    <location>
        <begin position="1074"/>
        <end position="1156"/>
    </location>
</feature>
<evidence type="ECO:0008006" key="10">
    <source>
        <dbReference type="Google" id="ProtNLM"/>
    </source>
</evidence>
<feature type="region of interest" description="Disordered" evidence="5">
    <location>
        <begin position="213"/>
        <end position="238"/>
    </location>
</feature>
<dbReference type="InterPro" id="IPR036420">
    <property type="entry name" value="BRCT_dom_sf"/>
</dbReference>
<dbReference type="PROSITE" id="PS50016">
    <property type="entry name" value="ZF_PHD_2"/>
    <property type="match status" value="1"/>
</dbReference>
<dbReference type="InterPro" id="IPR013083">
    <property type="entry name" value="Znf_RING/FYVE/PHD"/>
</dbReference>
<dbReference type="Gene3D" id="3.30.40.10">
    <property type="entry name" value="Zinc/RING finger domain, C3HC4 (zinc finger)"/>
    <property type="match status" value="1"/>
</dbReference>
<dbReference type="Pfam" id="PF12738">
    <property type="entry name" value="PTCB-BRCT"/>
    <property type="match status" value="1"/>
</dbReference>
<feature type="region of interest" description="Disordered" evidence="5">
    <location>
        <begin position="486"/>
        <end position="698"/>
    </location>
</feature>
<feature type="domain" description="PHD-type" evidence="6">
    <location>
        <begin position="1316"/>
        <end position="1372"/>
    </location>
</feature>